<dbReference type="AlphaFoldDB" id="A0A844F9V4"/>
<dbReference type="InterPro" id="IPR025827">
    <property type="entry name" value="Zn_ribbon_recom_dom"/>
</dbReference>
<dbReference type="Proteomes" id="UP000462363">
    <property type="component" value="Unassembled WGS sequence"/>
</dbReference>
<name>A0A844F9V4_CLOSV</name>
<accession>A0A844F9V4</accession>
<evidence type="ECO:0000313" key="4">
    <source>
        <dbReference type="Proteomes" id="UP000462363"/>
    </source>
</evidence>
<dbReference type="EMBL" id="VUMB01000035">
    <property type="protein sequence ID" value="MSS41430.1"/>
    <property type="molecule type" value="Genomic_DNA"/>
</dbReference>
<dbReference type="Pfam" id="PF13408">
    <property type="entry name" value="Zn_ribbon_recom"/>
    <property type="match status" value="1"/>
</dbReference>
<gene>
    <name evidence="3" type="ORF">FYJ37_14050</name>
</gene>
<feature type="coiled-coil region" evidence="1">
    <location>
        <begin position="88"/>
        <end position="115"/>
    </location>
</feature>
<evidence type="ECO:0000259" key="2">
    <source>
        <dbReference type="Pfam" id="PF13408"/>
    </source>
</evidence>
<feature type="domain" description="Recombinase zinc beta ribbon" evidence="2">
    <location>
        <begin position="6"/>
        <end position="66"/>
    </location>
</feature>
<sequence length="138" mass="16335">MGAMPMFSGLLFCADCGSKMSFHRRVDEPAEKHSYVCSNYRKNTNACTMHYIRNVVVEQIVLDNLREVIGYVSQYEVEFIRMVMDTDVRQRNKELAKQRKRLSEIQTRMKELDNLFQRIYEDNISGKLSDDREYSGRF</sequence>
<dbReference type="RefSeq" id="WP_154322313.1">
    <property type="nucleotide sequence ID" value="NZ_DBEYQH010000172.1"/>
</dbReference>
<organism evidence="3 4">
    <name type="scientific">Clostridium scindens (strain JCM 10418 / VPI 12708)</name>
    <dbReference type="NCBI Taxonomy" id="29347"/>
    <lineage>
        <taxon>Bacteria</taxon>
        <taxon>Bacillati</taxon>
        <taxon>Bacillota</taxon>
        <taxon>Clostridia</taxon>
        <taxon>Lachnospirales</taxon>
        <taxon>Lachnospiraceae</taxon>
    </lineage>
</organism>
<comment type="caution">
    <text evidence="3">The sequence shown here is derived from an EMBL/GenBank/DDBJ whole genome shotgun (WGS) entry which is preliminary data.</text>
</comment>
<reference evidence="3 4" key="1">
    <citation type="submission" date="2019-08" db="EMBL/GenBank/DDBJ databases">
        <title>In-depth cultivation of the pig gut microbiome towards novel bacterial diversity and tailored functional studies.</title>
        <authorList>
            <person name="Wylensek D."/>
            <person name="Hitch T.C.A."/>
            <person name="Clavel T."/>
        </authorList>
    </citation>
    <scope>NUCLEOTIDE SEQUENCE [LARGE SCALE GENOMIC DNA]</scope>
    <source>
        <strain evidence="3 4">BL-389-WT-3D</strain>
    </source>
</reference>
<proteinExistence type="predicted"/>
<evidence type="ECO:0000256" key="1">
    <source>
        <dbReference type="SAM" id="Coils"/>
    </source>
</evidence>
<keyword evidence="1" id="KW-0175">Coiled coil</keyword>
<protein>
    <recommendedName>
        <fullName evidence="2">Recombinase zinc beta ribbon domain-containing protein</fullName>
    </recommendedName>
</protein>
<evidence type="ECO:0000313" key="3">
    <source>
        <dbReference type="EMBL" id="MSS41430.1"/>
    </source>
</evidence>